<keyword evidence="1" id="KW-0677">Repeat</keyword>
<dbReference type="AlphaFoldDB" id="A0A7D5T5P1"/>
<keyword evidence="5" id="KW-1185">Reference proteome</keyword>
<gene>
    <name evidence="3" type="ORF">HZS54_12880</name>
    <name evidence="4" type="ORF">HZS54_13185</name>
</gene>
<proteinExistence type="predicted"/>
<evidence type="ECO:0000313" key="3">
    <source>
        <dbReference type="EMBL" id="QLH82452.1"/>
    </source>
</evidence>
<dbReference type="GeneID" id="56083560"/>
<protein>
    <submittedName>
        <fullName evidence="4">Fibronectin type III domain-containing protein</fullName>
    </submittedName>
</protein>
<accession>A0A7D5T5P1</accession>
<dbReference type="InterPro" id="IPR050991">
    <property type="entry name" value="ECM_Regulatory_Proteins"/>
</dbReference>
<evidence type="ECO:0000256" key="1">
    <source>
        <dbReference type="ARBA" id="ARBA00022737"/>
    </source>
</evidence>
<dbReference type="EMBL" id="CP058909">
    <property type="protein sequence ID" value="QLH82508.1"/>
    <property type="molecule type" value="Genomic_DNA"/>
</dbReference>
<dbReference type="KEGG" id="hpel:HZS54_12880"/>
<sequence>MSVQFTTQLPDASNLQFDASVEDQLTAEWDDTINYGQYRLQVRETGEGQSWGAVDATTVGQNTLSYVIANLFDGEQYDVRLRTETEHVEGEWLALSPITLLPAPTGLAATTQPRLSESTTIPLSWTDPSDNPDEQWRAYYSTDGGSTWTEASSSPYPTDTTSADIAGLAYSTEYTFKVRLETPHVYADSGTDTAWTAWAQDDGLWLGWERLDGTRRDTQRVIEAATTHEHTAMHGGNPVVPAREVSTDDVFAEIVVGAGDTLLLRGEIEAVKPDTPATGEATIKLRGPGLQLTRSGPGQPVTYSNIAYHDAIDDYCANESGTTIDATVHAPPTTVKSDDTEVTNPTFDGADLYSPAADEPVAAAFGQLKALPTSFTAVNWDDFDGLYTQVTTGDTDGTLDYYIDFEGARVTPNDNVTATVTPPYDIPADRVGIKVRGAVTGSGSTDLSVTFNGDDLGIVLPAPDWGSADYGGDDLEAGQTYEFELASGGDTDYDILVDAINIYDTAYPPTIWDQPTDISGEVAGPENVPRDQQLVLDGFPRPWAVVGGRIASAWSDTSNGQALALSPNAGADWVTASNQATLSADFDAEGYVGDVLQARVTLSASGSSSWLTQRAEGQEITDLDLFVTTTDLPVVGAEGVTLEDSDFENLRSLHDESGLVFVTDPVADGVEIESFVRGDPAVARSLDVRLLDVPEPSRDVRDYGNEVSVKWTDEDGRDRTFTTRDTDEVDRVGAVIPRPPVFADVSTAAGARRKARSAVLSAVANDEVGGDIQAVADVVLPGYPYQVDKWDGGPFTLTRTGFTEGVDTAEMSLQFTEDDDLVARVVETRRQQRASERDGE</sequence>
<reference evidence="4 5" key="1">
    <citation type="submission" date="2020-07" db="EMBL/GenBank/DDBJ databases">
        <title>Halosimplex litoreum sp. nov. and Halosimplex rubrum sp. nov., isolated from different salt environments.</title>
        <authorList>
            <person name="Cui H."/>
        </authorList>
    </citation>
    <scope>NUCLEOTIDE SEQUENCE [LARGE SCALE GENOMIC DNA]</scope>
    <source>
        <strain evidence="4 5">R2</strain>
    </source>
</reference>
<dbReference type="Gene3D" id="2.60.40.10">
    <property type="entry name" value="Immunoglobulins"/>
    <property type="match status" value="2"/>
</dbReference>
<dbReference type="RefSeq" id="WP_179917603.1">
    <property type="nucleotide sequence ID" value="NZ_CP058909.1"/>
</dbReference>
<dbReference type="InterPro" id="IPR003961">
    <property type="entry name" value="FN3_dom"/>
</dbReference>
<organism evidence="4 5">
    <name type="scientific">Halosimplex pelagicum</name>
    <dbReference type="NCBI Taxonomy" id="869886"/>
    <lineage>
        <taxon>Archaea</taxon>
        <taxon>Methanobacteriati</taxon>
        <taxon>Methanobacteriota</taxon>
        <taxon>Stenosarchaea group</taxon>
        <taxon>Halobacteria</taxon>
        <taxon>Halobacteriales</taxon>
        <taxon>Haloarculaceae</taxon>
        <taxon>Halosimplex</taxon>
    </lineage>
</organism>
<feature type="domain" description="Fibronectin type-III" evidence="2">
    <location>
        <begin position="109"/>
        <end position="202"/>
    </location>
</feature>
<dbReference type="PROSITE" id="PS50853">
    <property type="entry name" value="FN3"/>
    <property type="match status" value="2"/>
</dbReference>
<dbReference type="EMBL" id="CP058909">
    <property type="protein sequence ID" value="QLH82452.1"/>
    <property type="molecule type" value="Genomic_DNA"/>
</dbReference>
<dbReference type="InterPro" id="IPR036116">
    <property type="entry name" value="FN3_sf"/>
</dbReference>
<feature type="domain" description="Fibronectin type-III" evidence="2">
    <location>
        <begin position="11"/>
        <end position="103"/>
    </location>
</feature>
<dbReference type="OrthoDB" id="271458at2157"/>
<name>A0A7D5T5P1_9EURY</name>
<dbReference type="CDD" id="cd00063">
    <property type="entry name" value="FN3"/>
    <property type="match status" value="2"/>
</dbReference>
<evidence type="ECO:0000313" key="5">
    <source>
        <dbReference type="Proteomes" id="UP000509346"/>
    </source>
</evidence>
<dbReference type="InterPro" id="IPR013783">
    <property type="entry name" value="Ig-like_fold"/>
</dbReference>
<dbReference type="SMART" id="SM00060">
    <property type="entry name" value="FN3"/>
    <property type="match status" value="2"/>
</dbReference>
<dbReference type="KEGG" id="hpel:HZS54_13185"/>
<dbReference type="SUPFAM" id="SSF49265">
    <property type="entry name" value="Fibronectin type III"/>
    <property type="match status" value="1"/>
</dbReference>
<dbReference type="Proteomes" id="UP000509346">
    <property type="component" value="Chromosome"/>
</dbReference>
<dbReference type="PANTHER" id="PTHR46708">
    <property type="entry name" value="TENASCIN"/>
    <property type="match status" value="1"/>
</dbReference>
<evidence type="ECO:0000313" key="4">
    <source>
        <dbReference type="EMBL" id="QLH82508.1"/>
    </source>
</evidence>
<evidence type="ECO:0000259" key="2">
    <source>
        <dbReference type="PROSITE" id="PS50853"/>
    </source>
</evidence>